<evidence type="ECO:0000313" key="1">
    <source>
        <dbReference type="EMBL" id="NEX23064.1"/>
    </source>
</evidence>
<dbReference type="EMBL" id="JAAIJR010000154">
    <property type="protein sequence ID" value="NEX23064.1"/>
    <property type="molecule type" value="Genomic_DNA"/>
</dbReference>
<comment type="caution">
    <text evidence="1">The sequence shown here is derived from an EMBL/GenBank/DDBJ whole genome shotgun (WGS) entry which is preliminary data.</text>
</comment>
<protein>
    <recommendedName>
        <fullName evidence="3">Ribbon-helix-helix protein, CopG family</fullName>
    </recommendedName>
</protein>
<evidence type="ECO:0008006" key="3">
    <source>
        <dbReference type="Google" id="ProtNLM"/>
    </source>
</evidence>
<dbReference type="RefSeq" id="WP_164656343.1">
    <property type="nucleotide sequence ID" value="NZ_JAAIJR010000154.1"/>
</dbReference>
<accession>A0A6P1E4W3</accession>
<dbReference type="Proteomes" id="UP000471640">
    <property type="component" value="Unassembled WGS sequence"/>
</dbReference>
<gene>
    <name evidence="1" type="ORF">G3480_22660</name>
</gene>
<sequence length="125" mass="13959">MTISIRLDPETETALRRRLETEKIPLSAFVRAAIQEKLARGADEVSPYTLGDPLFGRYASGEADRSLHRKELLRELLHAKKVSINNFPPFAKGGLGHSRQASGIFILNQYFKSAPHNFSISHGTQ</sequence>
<organism evidence="1 2">
    <name type="scientific">Thiorhodococcus mannitoliphagus</name>
    <dbReference type="NCBI Taxonomy" id="329406"/>
    <lineage>
        <taxon>Bacteria</taxon>
        <taxon>Pseudomonadati</taxon>
        <taxon>Pseudomonadota</taxon>
        <taxon>Gammaproteobacteria</taxon>
        <taxon>Chromatiales</taxon>
        <taxon>Chromatiaceae</taxon>
        <taxon>Thiorhodococcus</taxon>
    </lineage>
</organism>
<keyword evidence="2" id="KW-1185">Reference proteome</keyword>
<proteinExistence type="predicted"/>
<dbReference type="AlphaFoldDB" id="A0A6P1E4W3"/>
<reference evidence="1 2" key="2">
    <citation type="submission" date="2020-02" db="EMBL/GenBank/DDBJ databases">
        <title>Genome sequences of Thiorhodococcus mannitoliphagus and Thiorhodococcus minor, purple sulfur photosynthetic bacteria in the gammaproteobacterial family, Chromatiaceae.</title>
        <authorList>
            <person name="Aviles F.A."/>
            <person name="Meyer T.E."/>
            <person name="Kyndt J.A."/>
        </authorList>
    </citation>
    <scope>NUCLEOTIDE SEQUENCE [LARGE SCALE GENOMIC DNA]</scope>
    <source>
        <strain evidence="1 2">DSM 18266</strain>
    </source>
</reference>
<reference evidence="2" key="1">
    <citation type="journal article" date="2020" name="Microbiol. Resour. Announc.">
        <title>Draft Genome Sequences of Thiorhodococcus mannitoliphagus and Thiorhodococcus minor, Purple Sulfur Photosynthetic Bacteria in the Gammaproteobacterial Family Chromatiaceae.</title>
        <authorList>
            <person name="Aviles F.A."/>
            <person name="Meyer T.E."/>
            <person name="Kyndt J.A."/>
        </authorList>
    </citation>
    <scope>NUCLEOTIDE SEQUENCE [LARGE SCALE GENOMIC DNA]</scope>
    <source>
        <strain evidence="2">DSM 18266</strain>
    </source>
</reference>
<evidence type="ECO:0000313" key="2">
    <source>
        <dbReference type="Proteomes" id="UP000471640"/>
    </source>
</evidence>
<name>A0A6P1E4W3_9GAMM</name>